<keyword evidence="2" id="KW-1185">Reference proteome</keyword>
<dbReference type="InterPro" id="IPR051082">
    <property type="entry name" value="Pentapeptide-BTB/POZ_domain"/>
</dbReference>
<sequence length="176" mass="19695">MPSPIVDPIEHKRRMDTWWYIAEELWGNPKHNLTYDEIIKIVDDFFAPTITVEELQERYARGERDFIDISLPHKVDLSGINLAGANLTGAKFNYSNFTGANLKGANLSYAWLNGVNFTGANLEGANISWATAGSAIFRNANLLNAIGQFSRDRNCIYENTVMQSGHLRKGPCIPFG</sequence>
<dbReference type="Proteomes" id="UP000239001">
    <property type="component" value="Unassembled WGS sequence"/>
</dbReference>
<dbReference type="Pfam" id="PF00805">
    <property type="entry name" value="Pentapeptide"/>
    <property type="match status" value="1"/>
</dbReference>
<dbReference type="Gene3D" id="2.160.20.80">
    <property type="entry name" value="E3 ubiquitin-protein ligase SopA"/>
    <property type="match status" value="1"/>
</dbReference>
<comment type="caution">
    <text evidence="1">The sequence shown here is derived from an EMBL/GenBank/DDBJ whole genome shotgun (WGS) entry which is preliminary data.</text>
</comment>
<dbReference type="InterPro" id="IPR001646">
    <property type="entry name" value="5peptide_repeat"/>
</dbReference>
<name>A0A2T1LX68_9CHRO</name>
<dbReference type="PANTHER" id="PTHR14136">
    <property type="entry name" value="BTB_POZ DOMAIN-CONTAINING PROTEIN KCTD9"/>
    <property type="match status" value="1"/>
</dbReference>
<dbReference type="RefSeq" id="WP_106457196.1">
    <property type="nucleotide sequence ID" value="NZ_PXOH01000012.1"/>
</dbReference>
<dbReference type="SUPFAM" id="SSF141571">
    <property type="entry name" value="Pentapeptide repeat-like"/>
    <property type="match status" value="1"/>
</dbReference>
<accession>A0A2T1LX68</accession>
<evidence type="ECO:0008006" key="3">
    <source>
        <dbReference type="Google" id="ProtNLM"/>
    </source>
</evidence>
<dbReference type="OrthoDB" id="453836at2"/>
<dbReference type="EMBL" id="PXOH01000012">
    <property type="protein sequence ID" value="PSF36765.1"/>
    <property type="molecule type" value="Genomic_DNA"/>
</dbReference>
<reference evidence="1 2" key="2">
    <citation type="submission" date="2018-03" db="EMBL/GenBank/DDBJ databases">
        <authorList>
            <person name="Keele B.F."/>
        </authorList>
    </citation>
    <scope>NUCLEOTIDE SEQUENCE [LARGE SCALE GENOMIC DNA]</scope>
    <source>
        <strain evidence="1 2">CCALA 016</strain>
    </source>
</reference>
<dbReference type="PANTHER" id="PTHR14136:SF17">
    <property type="entry name" value="BTB_POZ DOMAIN-CONTAINING PROTEIN KCTD9"/>
    <property type="match status" value="1"/>
</dbReference>
<evidence type="ECO:0000313" key="2">
    <source>
        <dbReference type="Proteomes" id="UP000239001"/>
    </source>
</evidence>
<dbReference type="AlphaFoldDB" id="A0A2T1LX68"/>
<protein>
    <recommendedName>
        <fullName evidence="3">Pentapeptide repeat-containing protein</fullName>
    </recommendedName>
</protein>
<organism evidence="1 2">
    <name type="scientific">Aphanothece hegewaldii CCALA 016</name>
    <dbReference type="NCBI Taxonomy" id="2107694"/>
    <lineage>
        <taxon>Bacteria</taxon>
        <taxon>Bacillati</taxon>
        <taxon>Cyanobacteriota</taxon>
        <taxon>Cyanophyceae</taxon>
        <taxon>Oscillatoriophycideae</taxon>
        <taxon>Chroococcales</taxon>
        <taxon>Aphanothecaceae</taxon>
        <taxon>Aphanothece</taxon>
    </lineage>
</organism>
<gene>
    <name evidence="1" type="ORF">C7H19_12405</name>
</gene>
<evidence type="ECO:0000313" key="1">
    <source>
        <dbReference type="EMBL" id="PSF36765.1"/>
    </source>
</evidence>
<reference evidence="1 2" key="1">
    <citation type="submission" date="2018-03" db="EMBL/GenBank/DDBJ databases">
        <title>The ancient ancestry and fast evolution of plastids.</title>
        <authorList>
            <person name="Moore K.R."/>
            <person name="Magnabosco C."/>
            <person name="Momper L."/>
            <person name="Gold D.A."/>
            <person name="Bosak T."/>
            <person name="Fournier G.P."/>
        </authorList>
    </citation>
    <scope>NUCLEOTIDE SEQUENCE [LARGE SCALE GENOMIC DNA]</scope>
    <source>
        <strain evidence="1 2">CCALA 016</strain>
    </source>
</reference>
<proteinExistence type="predicted"/>